<protein>
    <submittedName>
        <fullName evidence="2">Uncharacterized protein</fullName>
    </submittedName>
</protein>
<feature type="region of interest" description="Disordered" evidence="1">
    <location>
        <begin position="71"/>
        <end position="134"/>
    </location>
</feature>
<dbReference type="Proteomes" id="UP001497444">
    <property type="component" value="Chromosome 4"/>
</dbReference>
<keyword evidence="3" id="KW-1185">Reference proteome</keyword>
<sequence>METTSHAAAPQMRAFFSGPLVQTQEAADTRSCCSSSVATAAAASRKLLGGVGGGAGEHLRKWSEREVGSSCRADASSFRSEDYSEQEQRIPDSLEETHLEASSSTTPAALLQGTRRDEDHHQQEGSATSWHHHHDQLQQLEELLLLSQSGRAKEAASYMRRKCGSSSSDVSSSWNQAAVTVEAGGASLPAAAVPKLSGSSSRDEKLVPVKRRPTASIAWDALNTSQESSPQHELAAIPFRWEEAPGKPKSTTTSLEQQQDCVTMSSGCLLRQLQQQPGRSSRSTSFRSSHRFYATTTPTASSSSEVVAAAVAAADQTFGSSRRSSMDIAAHMISEIESEAQIDLVAPAAAKFLVESCPLISNSDDNTSGSHVLGSKSSSSCSTLEAEGQELASIIPFKWEEAPGRPKHQELAKSSLRRMQSLQLPPRLLASPHRSASMICRQFELELELGQQHHRTSKYVSMSGPLIGYYQRSSPAAELMSPSFFSAAKLQHQQQHQPASSTTRTSSSKSLRSPIRRRLQRSPSKRLSKSPSKRSISPSKIQALAKHLAHKTNGANAATEAAGIVAAESDGEELNWHQTEYNNVHNNILRHSFTSGHTSGPLEGAYRHSNSRHNSNADGGSKAQQQLLLGISSRPMTFTSEHHHRSGPLESTTPLPAGLKSQSRSKSPSMVAVSGGMMMTRTAAVVSPLRMAMSPSRIHALAKQLTTLRRATSAPSPPLEFTLDSALEDLNWPVQAKNVRQSLFTTPSKPKGSSIVGGGTESIGSEGWADGQQQQAGMIKEIWSPRSILHGPFRNCQTLTSDPSSSASDRDTQTQTSAASDRDTQTQTSAASDRDIHPQTASNAALMNTLSQSLSCASYESFEHSFTDNASPTSSFPATTWDHASCSSPIGSPFFGPITTADYGHAGIKGAAAASRGGGASEGVRAIMKLCRTGSHHWRRSKHKHKIHNTEIWAPTLATAFQSSLDPVLQSDSSSIGGNNKSLAQHLAQPNGAKNGDAAACLQEERNDSSSSPVEMSSPEAQTRLPYTMPSVAEQDAASCGGAQDYCDDSPKTHSAPCLGVKLSPVKFMITSGETPTAWSNRGTTTSTPSTALHDLTSNPEDGYRSPAYTATLELLSPSSDLLSKKRKEFTKSHSIRLRMPSRKIRRKTSLIERIYKSLKRALHKCIRHCYPKTGRLFRHHGNVQSTSEFSFSKVRAPSSDFCT</sequence>
<feature type="region of interest" description="Disordered" evidence="1">
    <location>
        <begin position="638"/>
        <end position="674"/>
    </location>
</feature>
<feature type="compositionally biased region" description="Low complexity" evidence="1">
    <location>
        <begin position="500"/>
        <end position="513"/>
    </location>
</feature>
<feature type="region of interest" description="Disordered" evidence="1">
    <location>
        <begin position="744"/>
        <end position="775"/>
    </location>
</feature>
<evidence type="ECO:0000313" key="2">
    <source>
        <dbReference type="EMBL" id="CAK9272564.1"/>
    </source>
</evidence>
<feature type="region of interest" description="Disordered" evidence="1">
    <location>
        <begin position="1074"/>
        <end position="1104"/>
    </location>
</feature>
<proteinExistence type="predicted"/>
<accession>A0ABP0X1W2</accession>
<feature type="compositionally biased region" description="Basic and acidic residues" evidence="1">
    <location>
        <begin position="79"/>
        <end position="99"/>
    </location>
</feature>
<name>A0ABP0X1W2_9BRYO</name>
<feature type="compositionally biased region" description="Basic and acidic residues" evidence="1">
    <location>
        <begin position="114"/>
        <end position="123"/>
    </location>
</feature>
<feature type="compositionally biased region" description="Polar residues" evidence="1">
    <location>
        <begin position="1074"/>
        <end position="1100"/>
    </location>
</feature>
<feature type="region of interest" description="Disordered" evidence="1">
    <location>
        <begin position="595"/>
        <end position="622"/>
    </location>
</feature>
<feature type="region of interest" description="Disordered" evidence="1">
    <location>
        <begin position="793"/>
        <end position="837"/>
    </location>
</feature>
<feature type="compositionally biased region" description="Polar residues" evidence="1">
    <location>
        <begin position="649"/>
        <end position="668"/>
    </location>
</feature>
<gene>
    <name evidence="2" type="ORF">CSSPJE1EN1_LOCUS18042</name>
</gene>
<feature type="compositionally biased region" description="Basic residues" evidence="1">
    <location>
        <begin position="514"/>
        <end position="532"/>
    </location>
</feature>
<reference evidence="2" key="1">
    <citation type="submission" date="2024-02" db="EMBL/GenBank/DDBJ databases">
        <authorList>
            <consortium name="ELIXIR-Norway"/>
            <consortium name="Elixir Norway"/>
        </authorList>
    </citation>
    <scope>NUCLEOTIDE SEQUENCE</scope>
</reference>
<evidence type="ECO:0000256" key="1">
    <source>
        <dbReference type="SAM" id="MobiDB-lite"/>
    </source>
</evidence>
<feature type="region of interest" description="Disordered" evidence="1">
    <location>
        <begin position="488"/>
        <end position="539"/>
    </location>
</feature>
<feature type="compositionally biased region" description="Polar residues" evidence="1">
    <location>
        <begin position="795"/>
        <end position="831"/>
    </location>
</feature>
<organism evidence="2 3">
    <name type="scientific">Sphagnum jensenii</name>
    <dbReference type="NCBI Taxonomy" id="128206"/>
    <lineage>
        <taxon>Eukaryota</taxon>
        <taxon>Viridiplantae</taxon>
        <taxon>Streptophyta</taxon>
        <taxon>Embryophyta</taxon>
        <taxon>Bryophyta</taxon>
        <taxon>Sphagnophytina</taxon>
        <taxon>Sphagnopsida</taxon>
        <taxon>Sphagnales</taxon>
        <taxon>Sphagnaceae</taxon>
        <taxon>Sphagnum</taxon>
    </lineage>
</organism>
<dbReference type="EMBL" id="OZ020099">
    <property type="protein sequence ID" value="CAK9272564.1"/>
    <property type="molecule type" value="Genomic_DNA"/>
</dbReference>
<feature type="compositionally biased region" description="Polar residues" evidence="1">
    <location>
        <begin position="612"/>
        <end position="622"/>
    </location>
</feature>
<dbReference type="PANTHER" id="PTHR34371:SF6">
    <property type="entry name" value="MEMBRANE-ASSOCIATED KINASE REGULATOR 6"/>
    <property type="match status" value="1"/>
</dbReference>
<dbReference type="PANTHER" id="PTHR34371">
    <property type="entry name" value="OS01G0551000 PROTEIN"/>
    <property type="match status" value="1"/>
</dbReference>
<evidence type="ECO:0000313" key="3">
    <source>
        <dbReference type="Proteomes" id="UP001497444"/>
    </source>
</evidence>